<gene>
    <name evidence="8 10" type="primary">trpC</name>
    <name evidence="10" type="ORF">ENJ96_00600</name>
</gene>
<dbReference type="InterPro" id="IPR011060">
    <property type="entry name" value="RibuloseP-bd_barrel"/>
</dbReference>
<evidence type="ECO:0000256" key="1">
    <source>
        <dbReference type="ARBA" id="ARBA00001633"/>
    </source>
</evidence>
<name>A0A7V5NY65_9BACT</name>
<dbReference type="CDD" id="cd00331">
    <property type="entry name" value="IGPS"/>
    <property type="match status" value="1"/>
</dbReference>
<comment type="caution">
    <text evidence="10">The sequence shown here is derived from an EMBL/GenBank/DDBJ whole genome shotgun (WGS) entry which is preliminary data.</text>
</comment>
<comment type="similarity">
    <text evidence="8">Belongs to the TrpC family.</text>
</comment>
<dbReference type="InterPro" id="IPR013798">
    <property type="entry name" value="Indole-3-glycerol_P_synth_dom"/>
</dbReference>
<dbReference type="UniPathway" id="UPA00035">
    <property type="reaction ID" value="UER00043"/>
</dbReference>
<evidence type="ECO:0000256" key="3">
    <source>
        <dbReference type="ARBA" id="ARBA00022605"/>
    </source>
</evidence>
<sequence length="256" mass="28271">MSNILARILAEKRREVQKRKERGLFFRPFWQHKRRSLKEALSRGDGFKIIAELKRASPSKGLIAPQFDPLSLARAYQEAGAAAISCLTDETFFKGHLEYLAAVRDEVSLPLLRKDFIIDEVQLEEARAFGADAVLLIVAALSLSKLKSLLETAKDLGLEVLVEVHDEKELECALAAGAEIIGVNNRNLKTFEVKLETSIRLRGLAPENVLFVAESGIKGPEDVRRLKEAGISAALIGESLVRAKDPKAFLKTLLSA</sequence>
<dbReference type="GO" id="GO:0004425">
    <property type="term" value="F:indole-3-glycerol-phosphate synthase activity"/>
    <property type="evidence" value="ECO:0007669"/>
    <property type="project" value="UniProtKB-UniRule"/>
</dbReference>
<evidence type="ECO:0000256" key="8">
    <source>
        <dbReference type="HAMAP-Rule" id="MF_00134"/>
    </source>
</evidence>
<dbReference type="HAMAP" id="MF_00134_A">
    <property type="entry name" value="IGPS_A"/>
    <property type="match status" value="1"/>
</dbReference>
<keyword evidence="3 8" id="KW-0028">Amino-acid biosynthesis</keyword>
<evidence type="ECO:0000259" key="9">
    <source>
        <dbReference type="Pfam" id="PF00218"/>
    </source>
</evidence>
<evidence type="ECO:0000256" key="5">
    <source>
        <dbReference type="ARBA" id="ARBA00022822"/>
    </source>
</evidence>
<evidence type="ECO:0000256" key="7">
    <source>
        <dbReference type="ARBA" id="ARBA00023239"/>
    </source>
</evidence>
<evidence type="ECO:0000256" key="2">
    <source>
        <dbReference type="ARBA" id="ARBA00004696"/>
    </source>
</evidence>
<evidence type="ECO:0000256" key="6">
    <source>
        <dbReference type="ARBA" id="ARBA00023141"/>
    </source>
</evidence>
<dbReference type="PROSITE" id="PS00614">
    <property type="entry name" value="IGPS"/>
    <property type="match status" value="1"/>
</dbReference>
<keyword evidence="4 8" id="KW-0210">Decarboxylase</keyword>
<dbReference type="InterPro" id="IPR001468">
    <property type="entry name" value="Indole-3-GlycerolPSynthase_CS"/>
</dbReference>
<dbReference type="InterPro" id="IPR045186">
    <property type="entry name" value="Indole-3-glycerol_P_synth"/>
</dbReference>
<dbReference type="GO" id="GO:0000162">
    <property type="term" value="P:L-tryptophan biosynthetic process"/>
    <property type="evidence" value="ECO:0007669"/>
    <property type="project" value="UniProtKB-UniRule"/>
</dbReference>
<dbReference type="AlphaFoldDB" id="A0A7V5NY65"/>
<dbReference type="Gene3D" id="3.20.20.70">
    <property type="entry name" value="Aldolase class I"/>
    <property type="match status" value="1"/>
</dbReference>
<dbReference type="Proteomes" id="UP000886101">
    <property type="component" value="Unassembled WGS sequence"/>
</dbReference>
<dbReference type="PANTHER" id="PTHR22854">
    <property type="entry name" value="TRYPTOPHAN BIOSYNTHESIS PROTEIN"/>
    <property type="match status" value="1"/>
</dbReference>
<accession>A0A7V5NY65</accession>
<keyword evidence="6 8" id="KW-0057">Aromatic amino acid biosynthesis</keyword>
<dbReference type="EMBL" id="DROK01000018">
    <property type="protein sequence ID" value="HHI96335.1"/>
    <property type="molecule type" value="Genomic_DNA"/>
</dbReference>
<dbReference type="GO" id="GO:0004640">
    <property type="term" value="F:phosphoribosylanthranilate isomerase activity"/>
    <property type="evidence" value="ECO:0007669"/>
    <property type="project" value="TreeGrafter"/>
</dbReference>
<dbReference type="EC" id="4.1.1.48" evidence="8"/>
<dbReference type="SUPFAM" id="SSF51366">
    <property type="entry name" value="Ribulose-phoshate binding barrel"/>
    <property type="match status" value="1"/>
</dbReference>
<dbReference type="NCBIfam" id="NF001377">
    <property type="entry name" value="PRK00278.2-4"/>
    <property type="match status" value="1"/>
</dbReference>
<comment type="pathway">
    <text evidence="2 8">Amino-acid biosynthesis; L-tryptophan biosynthesis; L-tryptophan from chorismate: step 4/5.</text>
</comment>
<organism evidence="10">
    <name type="scientific">Thermodesulfatator atlanticus</name>
    <dbReference type="NCBI Taxonomy" id="501497"/>
    <lineage>
        <taxon>Bacteria</taxon>
        <taxon>Pseudomonadati</taxon>
        <taxon>Thermodesulfobacteriota</taxon>
        <taxon>Thermodesulfobacteria</taxon>
        <taxon>Thermodesulfobacteriales</taxon>
        <taxon>Thermodesulfatatoraceae</taxon>
        <taxon>Thermodesulfatator</taxon>
    </lineage>
</organism>
<protein>
    <recommendedName>
        <fullName evidence="8">Indole-3-glycerol phosphate synthase</fullName>
        <shortName evidence="8">IGPS</shortName>
        <ecNumber evidence="8">4.1.1.48</ecNumber>
    </recommendedName>
</protein>
<reference evidence="10" key="1">
    <citation type="journal article" date="2020" name="mSystems">
        <title>Genome- and Community-Level Interaction Insights into Carbon Utilization and Element Cycling Functions of Hydrothermarchaeota in Hydrothermal Sediment.</title>
        <authorList>
            <person name="Zhou Z."/>
            <person name="Liu Y."/>
            <person name="Xu W."/>
            <person name="Pan J."/>
            <person name="Luo Z.H."/>
            <person name="Li M."/>
        </authorList>
    </citation>
    <scope>NUCLEOTIDE SEQUENCE [LARGE SCALE GENOMIC DNA]</scope>
    <source>
        <strain evidence="10">HyVt-533</strain>
    </source>
</reference>
<proteinExistence type="inferred from homology"/>
<dbReference type="FunFam" id="3.20.20.70:FF:000024">
    <property type="entry name" value="Indole-3-glycerol phosphate synthase"/>
    <property type="match status" value="1"/>
</dbReference>
<evidence type="ECO:0000256" key="4">
    <source>
        <dbReference type="ARBA" id="ARBA00022793"/>
    </source>
</evidence>
<dbReference type="PANTHER" id="PTHR22854:SF2">
    <property type="entry name" value="INDOLE-3-GLYCEROL-PHOSPHATE SYNTHASE"/>
    <property type="match status" value="1"/>
</dbReference>
<keyword evidence="5 8" id="KW-0822">Tryptophan biosynthesis</keyword>
<feature type="domain" description="Indole-3-glycerol phosphate synthase" evidence="9">
    <location>
        <begin position="5"/>
        <end position="253"/>
    </location>
</feature>
<dbReference type="HAMAP" id="MF_00134_B">
    <property type="entry name" value="IGPS_B"/>
    <property type="match status" value="1"/>
</dbReference>
<keyword evidence="7 8" id="KW-0456">Lyase</keyword>
<comment type="catalytic activity">
    <reaction evidence="1 8">
        <text>1-(2-carboxyphenylamino)-1-deoxy-D-ribulose 5-phosphate + H(+) = (1S,2R)-1-C-(indol-3-yl)glycerol 3-phosphate + CO2 + H2O</text>
        <dbReference type="Rhea" id="RHEA:23476"/>
        <dbReference type="ChEBI" id="CHEBI:15377"/>
        <dbReference type="ChEBI" id="CHEBI:15378"/>
        <dbReference type="ChEBI" id="CHEBI:16526"/>
        <dbReference type="ChEBI" id="CHEBI:58613"/>
        <dbReference type="ChEBI" id="CHEBI:58866"/>
        <dbReference type="EC" id="4.1.1.48"/>
    </reaction>
</comment>
<dbReference type="InterPro" id="IPR013785">
    <property type="entry name" value="Aldolase_TIM"/>
</dbReference>
<dbReference type="Pfam" id="PF00218">
    <property type="entry name" value="IGPS"/>
    <property type="match status" value="1"/>
</dbReference>
<evidence type="ECO:0000313" key="10">
    <source>
        <dbReference type="EMBL" id="HHI96335.1"/>
    </source>
</evidence>